<dbReference type="Proteomes" id="UP000319383">
    <property type="component" value="Chromosome"/>
</dbReference>
<accession>A0A517ZGH7</accession>
<evidence type="ECO:0000313" key="2">
    <source>
        <dbReference type="Proteomes" id="UP000319383"/>
    </source>
</evidence>
<sequence>MKPVFRSTVLFALFTAFTCGCGGEEIVHTTKGIDEKVSPAEFESFQSIINSLPDKKLPEIPSTLLPRPHWTQERTLPIQDLIRQENDAFEDRWSVELIARQLPINKQFMRALRREQMTPEQFVSLTLTLGAALTADATDERNDLAAIVAAGEQHVTILTADKTAFSSLSDVRAHEILTQAAWLTVVNRAKVLLQVPPENLQLVRKHREWLDAAFPADLTQDPLADLTNVMHERGIPFEEMPESGSDEHIEWSTKTAIIGEISVDAAF</sequence>
<keyword evidence="2" id="KW-1185">Reference proteome</keyword>
<reference evidence="1 2" key="1">
    <citation type="submission" date="2019-02" db="EMBL/GenBank/DDBJ databases">
        <title>Deep-cultivation of Planctomycetes and their phenomic and genomic characterization uncovers novel biology.</title>
        <authorList>
            <person name="Wiegand S."/>
            <person name="Jogler M."/>
            <person name="Boedeker C."/>
            <person name="Pinto D."/>
            <person name="Vollmers J."/>
            <person name="Rivas-Marin E."/>
            <person name="Kohn T."/>
            <person name="Peeters S.H."/>
            <person name="Heuer A."/>
            <person name="Rast P."/>
            <person name="Oberbeckmann S."/>
            <person name="Bunk B."/>
            <person name="Jeske O."/>
            <person name="Meyerdierks A."/>
            <person name="Storesund J.E."/>
            <person name="Kallscheuer N."/>
            <person name="Luecker S."/>
            <person name="Lage O.M."/>
            <person name="Pohl T."/>
            <person name="Merkel B.J."/>
            <person name="Hornburger P."/>
            <person name="Mueller R.-W."/>
            <person name="Bruemmer F."/>
            <person name="Labrenz M."/>
            <person name="Spormann A.M."/>
            <person name="Op den Camp H."/>
            <person name="Overmann J."/>
            <person name="Amann R."/>
            <person name="Jetten M.S.M."/>
            <person name="Mascher T."/>
            <person name="Medema M.H."/>
            <person name="Devos D.P."/>
            <person name="Kaster A.-K."/>
            <person name="Ovreas L."/>
            <person name="Rohde M."/>
            <person name="Galperin M.Y."/>
            <person name="Jogler C."/>
        </authorList>
    </citation>
    <scope>NUCLEOTIDE SEQUENCE [LARGE SCALE GENOMIC DNA]</scope>
    <source>
        <strain evidence="1 2">Mal52</strain>
    </source>
</reference>
<protein>
    <submittedName>
        <fullName evidence="1">Uncharacterized protein</fullName>
    </submittedName>
</protein>
<name>A0A517ZGH7_9PLAN</name>
<evidence type="ECO:0000313" key="1">
    <source>
        <dbReference type="EMBL" id="QDU41574.1"/>
    </source>
</evidence>
<dbReference type="EMBL" id="CP036276">
    <property type="protein sequence ID" value="QDU41574.1"/>
    <property type="molecule type" value="Genomic_DNA"/>
</dbReference>
<dbReference type="KEGG" id="sdyn:Mal52_00270"/>
<proteinExistence type="predicted"/>
<dbReference type="RefSeq" id="WP_145373600.1">
    <property type="nucleotide sequence ID" value="NZ_CP036276.1"/>
</dbReference>
<organism evidence="1 2">
    <name type="scientific">Symmachiella dynata</name>
    <dbReference type="NCBI Taxonomy" id="2527995"/>
    <lineage>
        <taxon>Bacteria</taxon>
        <taxon>Pseudomonadati</taxon>
        <taxon>Planctomycetota</taxon>
        <taxon>Planctomycetia</taxon>
        <taxon>Planctomycetales</taxon>
        <taxon>Planctomycetaceae</taxon>
        <taxon>Symmachiella</taxon>
    </lineage>
</organism>
<dbReference type="PROSITE" id="PS51257">
    <property type="entry name" value="PROKAR_LIPOPROTEIN"/>
    <property type="match status" value="1"/>
</dbReference>
<dbReference type="AlphaFoldDB" id="A0A517ZGH7"/>
<gene>
    <name evidence="1" type="ORF">Mal52_00270</name>
</gene>